<comment type="pathway">
    <text evidence="2">Glycan biosynthesis; alginate biosynthesis.</text>
</comment>
<feature type="transmembrane region" description="Helical" evidence="14">
    <location>
        <begin position="346"/>
        <end position="366"/>
    </location>
</feature>
<keyword evidence="11 13" id="KW-0012">Acyltransferase</keyword>
<evidence type="ECO:0000256" key="10">
    <source>
        <dbReference type="ARBA" id="ARBA00023136"/>
    </source>
</evidence>
<evidence type="ECO:0000256" key="14">
    <source>
        <dbReference type="SAM" id="Phobius"/>
    </source>
</evidence>
<evidence type="ECO:0000256" key="7">
    <source>
        <dbReference type="ARBA" id="ARBA00022692"/>
    </source>
</evidence>
<evidence type="ECO:0000256" key="2">
    <source>
        <dbReference type="ARBA" id="ARBA00005182"/>
    </source>
</evidence>
<dbReference type="PANTHER" id="PTHR13285:SF23">
    <property type="entry name" value="TEICHOIC ACID D-ALANYLTRANSFERASE"/>
    <property type="match status" value="1"/>
</dbReference>
<dbReference type="PANTHER" id="PTHR13285">
    <property type="entry name" value="ACYLTRANSFERASE"/>
    <property type="match status" value="1"/>
</dbReference>
<dbReference type="EMBL" id="JAJNOC010000004">
    <property type="protein sequence ID" value="MCD2517283.1"/>
    <property type="molecule type" value="Genomic_DNA"/>
</dbReference>
<comment type="subcellular location">
    <subcellularLocation>
        <location evidence="1">Cell membrane</location>
        <topology evidence="1">Multi-pass membrane protein</topology>
    </subcellularLocation>
</comment>
<feature type="transmembrane region" description="Helical" evidence="14">
    <location>
        <begin position="73"/>
        <end position="91"/>
    </location>
</feature>
<name>A0ABS8Q6D2_9BURK</name>
<dbReference type="InterPro" id="IPR024194">
    <property type="entry name" value="Ac/AlaTfrase_AlgI/DltB"/>
</dbReference>
<keyword evidence="6 13" id="KW-0808">Transferase</keyword>
<comment type="caution">
    <text evidence="15">The sequence shown here is derived from an EMBL/GenBank/DDBJ whole genome shotgun (WGS) entry which is preliminary data.</text>
</comment>
<evidence type="ECO:0000256" key="12">
    <source>
        <dbReference type="ARBA" id="ARBA00031030"/>
    </source>
</evidence>
<keyword evidence="9 14" id="KW-1133">Transmembrane helix</keyword>
<dbReference type="Proteomes" id="UP001179361">
    <property type="component" value="Unassembled WGS sequence"/>
</dbReference>
<feature type="transmembrane region" description="Helical" evidence="14">
    <location>
        <begin position="45"/>
        <end position="64"/>
    </location>
</feature>
<feature type="transmembrane region" description="Helical" evidence="14">
    <location>
        <begin position="181"/>
        <end position="204"/>
    </location>
</feature>
<evidence type="ECO:0000256" key="11">
    <source>
        <dbReference type="ARBA" id="ARBA00023315"/>
    </source>
</evidence>
<dbReference type="InterPro" id="IPR051085">
    <property type="entry name" value="MB_O-acyltransferase"/>
</dbReference>
<protein>
    <recommendedName>
        <fullName evidence="4">Probable alginate O-acetylase AlgI</fullName>
    </recommendedName>
    <alternativeName>
        <fullName evidence="12">Alginate biosynthesis protein AlgI</fullName>
    </alternativeName>
</protein>
<evidence type="ECO:0000256" key="6">
    <source>
        <dbReference type="ARBA" id="ARBA00022679"/>
    </source>
</evidence>
<dbReference type="PIRSF" id="PIRSF500217">
    <property type="entry name" value="AlgI"/>
    <property type="match status" value="1"/>
</dbReference>
<keyword evidence="16" id="KW-1185">Reference proteome</keyword>
<keyword evidence="8" id="KW-0016">Alginate biosynthesis</keyword>
<dbReference type="PIRSF" id="PIRSF016636">
    <property type="entry name" value="AlgI_DltB"/>
    <property type="match status" value="1"/>
</dbReference>
<dbReference type="InterPro" id="IPR004299">
    <property type="entry name" value="MBOAT_fam"/>
</dbReference>
<dbReference type="InterPro" id="IPR028362">
    <property type="entry name" value="AlgI"/>
</dbReference>
<evidence type="ECO:0000256" key="3">
    <source>
        <dbReference type="ARBA" id="ARBA00010323"/>
    </source>
</evidence>
<keyword evidence="7 14" id="KW-0812">Transmembrane</keyword>
<evidence type="ECO:0000313" key="16">
    <source>
        <dbReference type="Proteomes" id="UP001179361"/>
    </source>
</evidence>
<feature type="transmembrane region" description="Helical" evidence="14">
    <location>
        <begin position="434"/>
        <end position="453"/>
    </location>
</feature>
<feature type="transmembrane region" description="Helical" evidence="14">
    <location>
        <begin position="111"/>
        <end position="129"/>
    </location>
</feature>
<keyword evidence="10 13" id="KW-0472">Membrane</keyword>
<dbReference type="Pfam" id="PF03062">
    <property type="entry name" value="MBOAT"/>
    <property type="match status" value="1"/>
</dbReference>
<comment type="similarity">
    <text evidence="3 13">Belongs to the membrane-bound acyltransferase family.</text>
</comment>
<evidence type="ECO:0000256" key="9">
    <source>
        <dbReference type="ARBA" id="ARBA00022989"/>
    </source>
</evidence>
<gene>
    <name evidence="15" type="ORF">LQ564_13295</name>
</gene>
<sequence length="461" mass="50843">MLFSSIVFLFFFLPSFLALYYLLPWKNAVLLLGSLVFYAWGEPRFVPLLLLSAVINYGAGMAIARDRARGKGWLALGVGANLAMLAWFKYAGFLAQAINSALAAGIPVPHITLPLGISFFTFQGISYLIDVYRGDVAAQPSFFKFATYKALFPQLIAGPIVRYRQIAGEMGERVLGNERLLAGFRIFAIGLAQKVLIANTLALPADRLFGADHGELSVLTAWLGLLCYTLQIYYDFCGYSNMAIGLGHMLGFSFPPNFDRPYSARSVTEFWQRWHISLSSWFRDYLYIPLGGNRRGPLRTYFNLGLVFLLCGLWHGAAWTFVLWGIWHGAWLIVERMGVRGLLERLPRVAAQAWTLFLVMLGWVWFRAADLDAALGYFGALAGRAANPGGHPWQAEIGLLELVTLGVGLALALLPTGRAPGVPAPRAPGRWAGLPLALACVALCACSLASGTYNPFLYYRF</sequence>
<keyword evidence="5 13" id="KW-1003">Cell membrane</keyword>
<evidence type="ECO:0000256" key="8">
    <source>
        <dbReference type="ARBA" id="ARBA00022841"/>
    </source>
</evidence>
<proteinExistence type="inferred from homology"/>
<accession>A0ABS8Q6D2</accession>
<evidence type="ECO:0000256" key="5">
    <source>
        <dbReference type="ARBA" id="ARBA00022475"/>
    </source>
</evidence>
<evidence type="ECO:0000256" key="1">
    <source>
        <dbReference type="ARBA" id="ARBA00004651"/>
    </source>
</evidence>
<evidence type="ECO:0000256" key="4">
    <source>
        <dbReference type="ARBA" id="ARBA00016084"/>
    </source>
</evidence>
<organism evidence="15 16">
    <name type="scientific">Massilia phyllostachyos</name>
    <dbReference type="NCBI Taxonomy" id="2898585"/>
    <lineage>
        <taxon>Bacteria</taxon>
        <taxon>Pseudomonadati</taxon>
        <taxon>Pseudomonadota</taxon>
        <taxon>Betaproteobacteria</taxon>
        <taxon>Burkholderiales</taxon>
        <taxon>Oxalobacteraceae</taxon>
        <taxon>Telluria group</taxon>
        <taxon>Massilia</taxon>
    </lineage>
</organism>
<feature type="transmembrane region" description="Helical" evidence="14">
    <location>
        <begin position="397"/>
        <end position="414"/>
    </location>
</feature>
<evidence type="ECO:0000313" key="15">
    <source>
        <dbReference type="EMBL" id="MCD2517283.1"/>
    </source>
</evidence>
<reference evidence="15" key="1">
    <citation type="submission" date="2021-11" db="EMBL/GenBank/DDBJ databases">
        <title>The complete genome of Massilia sp sp. G4R7.</title>
        <authorList>
            <person name="Liu L."/>
            <person name="Yue J."/>
            <person name="Yuan J."/>
            <person name="Yang F."/>
            <person name="Li L."/>
        </authorList>
    </citation>
    <scope>NUCLEOTIDE SEQUENCE</scope>
    <source>
        <strain evidence="15">G4R7</strain>
    </source>
</reference>
<dbReference type="RefSeq" id="WP_231058586.1">
    <property type="nucleotide sequence ID" value="NZ_JAJNOC010000004.1"/>
</dbReference>
<evidence type="ECO:0000256" key="13">
    <source>
        <dbReference type="PIRNR" id="PIRNR016636"/>
    </source>
</evidence>
<feature type="transmembrane region" description="Helical" evidence="14">
    <location>
        <begin position="301"/>
        <end position="334"/>
    </location>
</feature>
<feature type="transmembrane region" description="Helical" evidence="14">
    <location>
        <begin position="216"/>
        <end position="234"/>
    </location>
</feature>